<dbReference type="InterPro" id="IPR050123">
    <property type="entry name" value="Prok_molybdopt-oxidoreductase"/>
</dbReference>
<keyword evidence="12" id="KW-0411">Iron-sulfur</keyword>
<feature type="domain" description="4Fe-4S Mo/W bis-MGD-type" evidence="14">
    <location>
        <begin position="42"/>
        <end position="98"/>
    </location>
</feature>
<evidence type="ECO:0000313" key="15">
    <source>
        <dbReference type="EMBL" id="VAX36283.1"/>
    </source>
</evidence>
<dbReference type="InterPro" id="IPR006656">
    <property type="entry name" value="Mopterin_OxRdtase"/>
</dbReference>
<dbReference type="InterPro" id="IPR006311">
    <property type="entry name" value="TAT_signal"/>
</dbReference>
<keyword evidence="7" id="KW-0479">Metal-binding</keyword>
<evidence type="ECO:0000256" key="13">
    <source>
        <dbReference type="ARBA" id="ARBA00023063"/>
    </source>
</evidence>
<evidence type="ECO:0000256" key="1">
    <source>
        <dbReference type="ARBA" id="ARBA00001942"/>
    </source>
</evidence>
<dbReference type="Gene3D" id="2.20.25.90">
    <property type="entry name" value="ADC-like domains"/>
    <property type="match status" value="1"/>
</dbReference>
<evidence type="ECO:0000256" key="6">
    <source>
        <dbReference type="ARBA" id="ARBA00022505"/>
    </source>
</evidence>
<keyword evidence="11" id="KW-0408">Iron</keyword>
<dbReference type="GO" id="GO:0016020">
    <property type="term" value="C:membrane"/>
    <property type="evidence" value="ECO:0007669"/>
    <property type="project" value="TreeGrafter"/>
</dbReference>
<evidence type="ECO:0000259" key="14">
    <source>
        <dbReference type="PROSITE" id="PS51669"/>
    </source>
</evidence>
<organism evidence="15">
    <name type="scientific">hydrothermal vent metagenome</name>
    <dbReference type="NCBI Taxonomy" id="652676"/>
    <lineage>
        <taxon>unclassified sequences</taxon>
        <taxon>metagenomes</taxon>
        <taxon>ecological metagenomes</taxon>
    </lineage>
</organism>
<dbReference type="SUPFAM" id="SSF53706">
    <property type="entry name" value="Formate dehydrogenase/DMSO reductase, domains 1-3"/>
    <property type="match status" value="1"/>
</dbReference>
<dbReference type="Pfam" id="PF01568">
    <property type="entry name" value="Molydop_binding"/>
    <property type="match status" value="1"/>
</dbReference>
<protein>
    <submittedName>
        <fullName evidence="15">Periplasmic nitrate reductase</fullName>
        <ecNumber evidence="15">1.7.99.4</ecNumber>
    </submittedName>
</protein>
<dbReference type="PROSITE" id="PS51669">
    <property type="entry name" value="4FE4S_MOW_BIS_MGD"/>
    <property type="match status" value="1"/>
</dbReference>
<dbReference type="Gene3D" id="3.40.228.10">
    <property type="entry name" value="Dimethylsulfoxide Reductase, domain 2"/>
    <property type="match status" value="1"/>
</dbReference>
<name>A0A3B1DHM8_9ZZZZ</name>
<keyword evidence="9" id="KW-0249">Electron transport</keyword>
<dbReference type="GO" id="GO:0043546">
    <property type="term" value="F:molybdopterin cofactor binding"/>
    <property type="evidence" value="ECO:0007669"/>
    <property type="project" value="InterPro"/>
</dbReference>
<evidence type="ECO:0000256" key="4">
    <source>
        <dbReference type="ARBA" id="ARBA00022448"/>
    </source>
</evidence>
<dbReference type="PROSITE" id="PS51318">
    <property type="entry name" value="TAT"/>
    <property type="match status" value="1"/>
</dbReference>
<dbReference type="GO" id="GO:0008940">
    <property type="term" value="F:nitrate reductase activity"/>
    <property type="evidence" value="ECO:0007669"/>
    <property type="project" value="InterPro"/>
</dbReference>
<dbReference type="PANTHER" id="PTHR43105">
    <property type="entry name" value="RESPIRATORY NITRATE REDUCTASE"/>
    <property type="match status" value="1"/>
</dbReference>
<keyword evidence="4" id="KW-0813">Transport</keyword>
<dbReference type="Gene3D" id="2.40.40.20">
    <property type="match status" value="1"/>
</dbReference>
<evidence type="ECO:0000256" key="2">
    <source>
        <dbReference type="ARBA" id="ARBA00001966"/>
    </source>
</evidence>
<dbReference type="InterPro" id="IPR009010">
    <property type="entry name" value="Asp_de-COase-like_dom_sf"/>
</dbReference>
<dbReference type="Gene3D" id="3.40.50.740">
    <property type="match status" value="1"/>
</dbReference>
<evidence type="ECO:0000256" key="8">
    <source>
        <dbReference type="ARBA" id="ARBA00022729"/>
    </source>
</evidence>
<dbReference type="GO" id="GO:0009325">
    <property type="term" value="C:nitrate reductase complex"/>
    <property type="evidence" value="ECO:0007669"/>
    <property type="project" value="TreeGrafter"/>
</dbReference>
<accession>A0A3B1DHM8</accession>
<comment type="cofactor">
    <cofactor evidence="1">
        <name>Mo-bis(molybdopterin guanine dinucleotide)</name>
        <dbReference type="ChEBI" id="CHEBI:60539"/>
    </cofactor>
</comment>
<gene>
    <name evidence="15" type="ORF">MNBD_UNCLBAC01-866</name>
</gene>
<dbReference type="PANTHER" id="PTHR43105:SF11">
    <property type="entry name" value="PERIPLASMIC NITRATE REDUCTASE"/>
    <property type="match status" value="1"/>
</dbReference>
<dbReference type="InterPro" id="IPR041957">
    <property type="entry name" value="CT_Nitrate-R-NapA-like"/>
</dbReference>
<keyword evidence="6" id="KW-0500">Molybdenum</keyword>
<dbReference type="InterPro" id="IPR006657">
    <property type="entry name" value="MoPterin_dinucl-bd_dom"/>
</dbReference>
<dbReference type="Pfam" id="PF00384">
    <property type="entry name" value="Molybdopterin"/>
    <property type="match status" value="1"/>
</dbReference>
<evidence type="ECO:0000256" key="7">
    <source>
        <dbReference type="ARBA" id="ARBA00022723"/>
    </source>
</evidence>
<dbReference type="FunFam" id="2.40.40.20:FF:000005">
    <property type="entry name" value="Periplasmic nitrate reductase"/>
    <property type="match status" value="1"/>
</dbReference>
<evidence type="ECO:0000256" key="5">
    <source>
        <dbReference type="ARBA" id="ARBA00022485"/>
    </source>
</evidence>
<comment type="similarity">
    <text evidence="3">Belongs to the prokaryotic molybdopterin-containing oxidoreductase family. NasA/NapA/NarB subfamily.</text>
</comment>
<evidence type="ECO:0000256" key="9">
    <source>
        <dbReference type="ARBA" id="ARBA00022982"/>
    </source>
</evidence>
<dbReference type="GO" id="GO:0042128">
    <property type="term" value="P:nitrate assimilation"/>
    <property type="evidence" value="ECO:0007669"/>
    <property type="project" value="UniProtKB-KW"/>
</dbReference>
<dbReference type="CDD" id="cd02791">
    <property type="entry name" value="MopB_CT_Nitrate-R-NapA-like"/>
    <property type="match status" value="1"/>
</dbReference>
<evidence type="ECO:0000256" key="3">
    <source>
        <dbReference type="ARBA" id="ARBA00008747"/>
    </source>
</evidence>
<keyword evidence="13" id="KW-0534">Nitrate assimilation</keyword>
<dbReference type="SMART" id="SM00926">
    <property type="entry name" value="Molybdop_Fe4S4"/>
    <property type="match status" value="1"/>
</dbReference>
<dbReference type="Pfam" id="PF04879">
    <property type="entry name" value="Molybdop_Fe4S4"/>
    <property type="match status" value="1"/>
</dbReference>
<keyword evidence="8" id="KW-0732">Signal</keyword>
<sequence length="784" mass="88531">MNGSMDRRDFLKVSAGTVALTALTTSGFPFFVEAADERVQNLKWHKAPCRFCGTGCGTMVGVKGDKVVAVQGDKENPVNRGLLCAKGYHVGGALYGTDRLTQPLIRKNGKLKPASWDEAVNLIADKIIEDPDRFAIYGSGQWTIPEGYTAMKFLKGGLKSNQIDPNARLCMASAVVGFITTFGVDEPSGCYDDLDVCDTVICWGNNWAEMHPILFSRFIDRRSKFEKVTMIDMGTRRTRTTEAADHYIEFVPQTDMLIANGICYLLLKRGAYDEKFVNDRVRFKADDGKDITLEQYKTFLSLYTPEYVSKLSNVPVGQIKMLADIFADPKRKVVSLWCMGLNQHTRGTAVNNLVYNIHLLSGKIGKPGQTPFSLTGQPSACGTCREVGTLAHALPGGRVVKNAEHRAETEKYWNLKPGTINPKPGFHTMAMFQALAEGNITGMWVQVTNPAHTIPNLHRNLKNAKDRFVVVSDIYPTKTTEIAHVVLPSAMWVEKNGVFGNSERRTQQWFKLVNPPEGARDDVWQMIAVARKLYEKGFEGMKDKDGNFILAIRDEKGKEIEAWKWEVFKEHNIDKPLFEEYRQFTTKKHKDIAPYDEYVKHRGMRWPVVKNGLGQWKETARRFVEGEDPYVERGDGISFYMAKAKDKKAIIWARPYEAPPEIPDQHYPFWLSTGRVVEHWHSGTMTGRIKELKNAVPKAYVELNPDDAKTLDVYNGDQLRVTSRRGSIVLPVSVHERSIPQKGSVFVPFFDEDKLINFVTLDAYCPLSKEPDYKKCAVKLEKVV</sequence>
<dbReference type="InterPro" id="IPR010051">
    <property type="entry name" value="Periplasm_NO3_reductase_lsu"/>
</dbReference>
<proteinExistence type="inferred from homology"/>
<evidence type="ECO:0000256" key="10">
    <source>
        <dbReference type="ARBA" id="ARBA00023002"/>
    </source>
</evidence>
<keyword evidence="10 15" id="KW-0560">Oxidoreductase</keyword>
<keyword evidence="5" id="KW-0004">4Fe-4S</keyword>
<evidence type="ECO:0000256" key="12">
    <source>
        <dbReference type="ARBA" id="ARBA00023014"/>
    </source>
</evidence>
<dbReference type="EMBL" id="UOGJ01000090">
    <property type="protein sequence ID" value="VAX36283.1"/>
    <property type="molecule type" value="Genomic_DNA"/>
</dbReference>
<dbReference type="HAMAP" id="MF_01630">
    <property type="entry name" value="Nitrate_reduct_NapA"/>
    <property type="match status" value="1"/>
</dbReference>
<reference evidence="15" key="1">
    <citation type="submission" date="2018-06" db="EMBL/GenBank/DDBJ databases">
        <authorList>
            <person name="Zhirakovskaya E."/>
        </authorList>
    </citation>
    <scope>NUCLEOTIDE SEQUENCE</scope>
</reference>
<dbReference type="SUPFAM" id="SSF50692">
    <property type="entry name" value="ADC-like"/>
    <property type="match status" value="1"/>
</dbReference>
<dbReference type="EC" id="1.7.99.4" evidence="15"/>
<dbReference type="AlphaFoldDB" id="A0A3B1DHM8"/>
<dbReference type="InterPro" id="IPR006963">
    <property type="entry name" value="Mopterin_OxRdtase_4Fe-4S_dom"/>
</dbReference>
<evidence type="ECO:0000256" key="11">
    <source>
        <dbReference type="ARBA" id="ARBA00023004"/>
    </source>
</evidence>
<dbReference type="GO" id="GO:0030151">
    <property type="term" value="F:molybdenum ion binding"/>
    <property type="evidence" value="ECO:0007669"/>
    <property type="project" value="InterPro"/>
</dbReference>
<comment type="cofactor">
    <cofactor evidence="2">
        <name>[4Fe-4S] cluster</name>
        <dbReference type="ChEBI" id="CHEBI:49883"/>
    </cofactor>
</comment>
<dbReference type="GO" id="GO:0051539">
    <property type="term" value="F:4 iron, 4 sulfur cluster binding"/>
    <property type="evidence" value="ECO:0007669"/>
    <property type="project" value="UniProtKB-KW"/>
</dbReference>